<evidence type="ECO:0000256" key="7">
    <source>
        <dbReference type="HAMAP-Rule" id="MF_00009"/>
    </source>
</evidence>
<feature type="binding site" evidence="7">
    <location>
        <position position="131"/>
    </location>
    <ligand>
        <name>Zn(2+)</name>
        <dbReference type="ChEBI" id="CHEBI:29105"/>
        <note>catalytic</note>
    </ligand>
</feature>
<dbReference type="InterPro" id="IPR020549">
    <property type="entry name" value="YbeY_CS"/>
</dbReference>
<dbReference type="PROSITE" id="PS01306">
    <property type="entry name" value="UPF0054"/>
    <property type="match status" value="1"/>
</dbReference>
<proteinExistence type="inferred from homology"/>
<dbReference type="Proteomes" id="UP001446205">
    <property type="component" value="Unassembled WGS sequence"/>
</dbReference>
<keyword evidence="5 7" id="KW-0378">Hydrolase</keyword>
<evidence type="ECO:0000256" key="5">
    <source>
        <dbReference type="ARBA" id="ARBA00022801"/>
    </source>
</evidence>
<dbReference type="PANTHER" id="PTHR46986">
    <property type="entry name" value="ENDORIBONUCLEASE YBEY, CHLOROPLASTIC"/>
    <property type="match status" value="1"/>
</dbReference>
<accession>A0ABU9D7Y7</accession>
<evidence type="ECO:0000256" key="1">
    <source>
        <dbReference type="ARBA" id="ARBA00010875"/>
    </source>
</evidence>
<comment type="similarity">
    <text evidence="1 7">Belongs to the endoribonuclease YbeY family.</text>
</comment>
<dbReference type="InterPro" id="IPR023091">
    <property type="entry name" value="MetalPrtase_cat_dom_sf_prd"/>
</dbReference>
<dbReference type="EC" id="3.1.-.-" evidence="7"/>
<dbReference type="HAMAP" id="MF_00009">
    <property type="entry name" value="Endoribonucl_YbeY"/>
    <property type="match status" value="1"/>
</dbReference>
<organism evidence="8 9">
    <name type="scientific">Thermithiobacillus plumbiphilus</name>
    <dbReference type="NCBI Taxonomy" id="1729899"/>
    <lineage>
        <taxon>Bacteria</taxon>
        <taxon>Pseudomonadati</taxon>
        <taxon>Pseudomonadota</taxon>
        <taxon>Acidithiobacillia</taxon>
        <taxon>Acidithiobacillales</taxon>
        <taxon>Thermithiobacillaceae</taxon>
        <taxon>Thermithiobacillus</taxon>
    </lineage>
</organism>
<evidence type="ECO:0000313" key="8">
    <source>
        <dbReference type="EMBL" id="MEK8088962.1"/>
    </source>
</evidence>
<dbReference type="SUPFAM" id="SSF55486">
    <property type="entry name" value="Metalloproteases ('zincins'), catalytic domain"/>
    <property type="match status" value="1"/>
</dbReference>
<protein>
    <recommendedName>
        <fullName evidence="7">Endoribonuclease YbeY</fullName>
        <ecNumber evidence="7">3.1.-.-</ecNumber>
    </recommendedName>
</protein>
<keyword evidence="2 7" id="KW-0540">Nuclease</keyword>
<evidence type="ECO:0000256" key="2">
    <source>
        <dbReference type="ARBA" id="ARBA00022722"/>
    </source>
</evidence>
<dbReference type="Pfam" id="PF02130">
    <property type="entry name" value="YbeY"/>
    <property type="match status" value="1"/>
</dbReference>
<reference evidence="8 9" key="1">
    <citation type="submission" date="2024-04" db="EMBL/GenBank/DDBJ databases">
        <authorList>
            <person name="Abashina T."/>
            <person name="Shaikin A."/>
        </authorList>
    </citation>
    <scope>NUCLEOTIDE SEQUENCE [LARGE SCALE GENOMIC DNA]</scope>
    <source>
        <strain evidence="8 9">AAFK</strain>
    </source>
</reference>
<gene>
    <name evidence="7 8" type="primary">ybeY</name>
    <name evidence="8" type="ORF">WOB96_04210</name>
</gene>
<sequence length="174" mass="19748">MTAPEDLKTRLVLHWMVDEDVDATGLPARVWSRQVILDALRAPSSRIEPGKILEMSVRLVGDETIQALNRDYRHKDRATNVLSFPADPLPDALGRKRDYLGDLALALPYVRREAEAQGKPLRDHWAHLLTHGTLHLLGYDHIEEADAALMEGLERRILADRGVADPYFEMETHE</sequence>
<comment type="cofactor">
    <cofactor evidence="7">
        <name>Zn(2+)</name>
        <dbReference type="ChEBI" id="CHEBI:29105"/>
    </cofactor>
    <text evidence="7">Binds 1 zinc ion.</text>
</comment>
<keyword evidence="7" id="KW-0698">rRNA processing</keyword>
<keyword evidence="3 7" id="KW-0479">Metal-binding</keyword>
<evidence type="ECO:0000313" key="9">
    <source>
        <dbReference type="Proteomes" id="UP001446205"/>
    </source>
</evidence>
<dbReference type="Gene3D" id="3.40.390.30">
    <property type="entry name" value="Metalloproteases ('zincins'), catalytic domain"/>
    <property type="match status" value="1"/>
</dbReference>
<evidence type="ECO:0000256" key="6">
    <source>
        <dbReference type="ARBA" id="ARBA00022833"/>
    </source>
</evidence>
<dbReference type="NCBIfam" id="TIGR00043">
    <property type="entry name" value="rRNA maturation RNase YbeY"/>
    <property type="match status" value="1"/>
</dbReference>
<feature type="binding site" evidence="7">
    <location>
        <position position="135"/>
    </location>
    <ligand>
        <name>Zn(2+)</name>
        <dbReference type="ChEBI" id="CHEBI:29105"/>
        <note>catalytic</note>
    </ligand>
</feature>
<keyword evidence="9" id="KW-1185">Reference proteome</keyword>
<dbReference type="InterPro" id="IPR002036">
    <property type="entry name" value="YbeY"/>
</dbReference>
<keyword evidence="7" id="KW-0963">Cytoplasm</keyword>
<feature type="binding site" evidence="7">
    <location>
        <position position="141"/>
    </location>
    <ligand>
        <name>Zn(2+)</name>
        <dbReference type="ChEBI" id="CHEBI:29105"/>
        <note>catalytic</note>
    </ligand>
</feature>
<dbReference type="PANTHER" id="PTHR46986:SF1">
    <property type="entry name" value="ENDORIBONUCLEASE YBEY, CHLOROPLASTIC"/>
    <property type="match status" value="1"/>
</dbReference>
<keyword evidence="4 7" id="KW-0255">Endonuclease</keyword>
<evidence type="ECO:0000256" key="4">
    <source>
        <dbReference type="ARBA" id="ARBA00022759"/>
    </source>
</evidence>
<dbReference type="EMBL" id="JBBPCO010000003">
    <property type="protein sequence ID" value="MEK8088962.1"/>
    <property type="molecule type" value="Genomic_DNA"/>
</dbReference>
<keyword evidence="7" id="KW-0690">Ribosome biogenesis</keyword>
<evidence type="ECO:0000256" key="3">
    <source>
        <dbReference type="ARBA" id="ARBA00022723"/>
    </source>
</evidence>
<comment type="subcellular location">
    <subcellularLocation>
        <location evidence="7">Cytoplasm</location>
    </subcellularLocation>
</comment>
<dbReference type="RefSeq" id="WP_341370029.1">
    <property type="nucleotide sequence ID" value="NZ_JBBPCO010000003.1"/>
</dbReference>
<name>A0ABU9D7Y7_9PROT</name>
<keyword evidence="6 7" id="KW-0862">Zinc</keyword>
<comment type="caution">
    <text evidence="8">The sequence shown here is derived from an EMBL/GenBank/DDBJ whole genome shotgun (WGS) entry which is preliminary data.</text>
</comment>
<comment type="function">
    <text evidence="7">Single strand-specific metallo-endoribonuclease involved in late-stage 70S ribosome quality control and in maturation of the 3' terminus of the 16S rRNA.</text>
</comment>